<name>A0A2R9VRP9_VIBPH</name>
<evidence type="ECO:0000313" key="1">
    <source>
        <dbReference type="EMBL" id="HAS6678048.1"/>
    </source>
</evidence>
<dbReference type="Proteomes" id="UP000464718">
    <property type="component" value="Chromosome i"/>
</dbReference>
<dbReference type="EMBL" id="CP034298">
    <property type="protein sequence ID" value="QHH09320.1"/>
    <property type="molecule type" value="Genomic_DNA"/>
</dbReference>
<dbReference type="EMBL" id="DACQKT010000006">
    <property type="protein sequence ID" value="HAS6678048.1"/>
    <property type="molecule type" value="Genomic_DNA"/>
</dbReference>
<reference evidence="1" key="1">
    <citation type="journal article" date="2018" name="Genome Biol.">
        <title>SKESA: strategic k-mer extension for scrupulous assemblies.</title>
        <authorList>
            <person name="Souvorov A."/>
            <person name="Agarwala R."/>
            <person name="Lipman D.J."/>
        </authorList>
    </citation>
    <scope>NUCLEOTIDE SEQUENCE</scope>
    <source>
        <strain evidence="1">1930</strain>
    </source>
</reference>
<gene>
    <name evidence="2" type="ORF">EHC69_08005</name>
    <name evidence="1" type="ORF">I7278_14625</name>
</gene>
<evidence type="ECO:0000313" key="3">
    <source>
        <dbReference type="Proteomes" id="UP000464718"/>
    </source>
</evidence>
<protein>
    <submittedName>
        <fullName evidence="1">Uncharacterized protein</fullName>
    </submittedName>
</protein>
<organism evidence="1">
    <name type="scientific">Vibrio parahaemolyticus</name>
    <dbReference type="NCBI Taxonomy" id="670"/>
    <lineage>
        <taxon>Bacteria</taxon>
        <taxon>Pseudomonadati</taxon>
        <taxon>Pseudomonadota</taxon>
        <taxon>Gammaproteobacteria</taxon>
        <taxon>Vibrionales</taxon>
        <taxon>Vibrionaceae</taxon>
        <taxon>Vibrio</taxon>
    </lineage>
</organism>
<proteinExistence type="predicted"/>
<accession>A0A2R9VRP9</accession>
<sequence length="51" mass="5466">MIDVAANVSAIFFIFMCFLSNDSLASIRLGDSEVSGAILIAQITSCLRVLE</sequence>
<evidence type="ECO:0000313" key="2">
    <source>
        <dbReference type="EMBL" id="QHH09320.1"/>
    </source>
</evidence>
<reference evidence="1" key="3">
    <citation type="submission" date="2019-12" db="EMBL/GenBank/DDBJ databases">
        <authorList>
            <consortium name="NCBI Pathogen Detection Project"/>
        </authorList>
    </citation>
    <scope>NUCLEOTIDE SEQUENCE</scope>
    <source>
        <strain evidence="1">1930</strain>
    </source>
</reference>
<reference evidence="2 3" key="2">
    <citation type="submission" date="2018-12" db="EMBL/GenBank/DDBJ databases">
        <title>Genomic insights into the evolutionary origins and pathogenicity of five Vibrio parahaemolyticus strains isolated from the shrimp with acute hepatopancreatic necrosis disease (AHPND).</title>
        <authorList>
            <person name="Yang Q."/>
            <person name="Dong X."/>
            <person name="Xie G."/>
            <person name="Fu S."/>
            <person name="Zou P."/>
            <person name="Sun J."/>
            <person name="Wang Y."/>
            <person name="Huang J."/>
        </authorList>
    </citation>
    <scope>NUCLEOTIDE SEQUENCE [LARGE SCALE GENOMIC DNA]</scope>
    <source>
        <strain evidence="2 3">20160303005-1</strain>
    </source>
</reference>
<dbReference type="AlphaFoldDB" id="A0A2R9VRP9"/>
<dbReference type="Proteomes" id="UP000856022">
    <property type="component" value="Unassembled WGS sequence"/>
</dbReference>